<evidence type="ECO:0000256" key="4">
    <source>
        <dbReference type="ARBA" id="ARBA00022777"/>
    </source>
</evidence>
<keyword evidence="3" id="KW-0547">Nucleotide-binding</keyword>
<keyword evidence="2" id="KW-0808">Transferase</keyword>
<keyword evidence="5" id="KW-0067">ATP-binding</keyword>
<dbReference type="EC" id="2.7.11.24" evidence="1"/>
<feature type="non-terminal residue" evidence="10">
    <location>
        <position position="1"/>
    </location>
</feature>
<dbReference type="GO" id="GO:0004707">
    <property type="term" value="F:MAP kinase activity"/>
    <property type="evidence" value="ECO:0007669"/>
    <property type="project" value="UniProtKB-EC"/>
</dbReference>
<dbReference type="PANTHER" id="PTHR48016">
    <property type="entry name" value="MAP KINASE KINASE KINASE SSK2-RELATED-RELATED"/>
    <property type="match status" value="1"/>
</dbReference>
<dbReference type="KEGG" id="trr:M419DRAFT_87708"/>
<evidence type="ECO:0000256" key="1">
    <source>
        <dbReference type="ARBA" id="ARBA00012411"/>
    </source>
</evidence>
<evidence type="ECO:0000313" key="10">
    <source>
        <dbReference type="EMBL" id="ETR98986.1"/>
    </source>
</evidence>
<keyword evidence="4 10" id="KW-0418">Kinase</keyword>
<dbReference type="InterPro" id="IPR000719">
    <property type="entry name" value="Prot_kinase_dom"/>
</dbReference>
<dbReference type="PROSITE" id="PS50011">
    <property type="entry name" value="PROTEIN_KINASE_DOM"/>
    <property type="match status" value="1"/>
</dbReference>
<dbReference type="EMBL" id="KI911159">
    <property type="protein sequence ID" value="ETR98986.1"/>
    <property type="molecule type" value="Genomic_DNA"/>
</dbReference>
<dbReference type="InterPro" id="IPR011009">
    <property type="entry name" value="Kinase-like_dom_sf"/>
</dbReference>
<dbReference type="Pfam" id="PF00069">
    <property type="entry name" value="Pkinase"/>
    <property type="match status" value="1"/>
</dbReference>
<comment type="catalytic activity">
    <reaction evidence="6">
        <text>L-threonyl-[protein] + ATP = O-phospho-L-threonyl-[protein] + ADP + H(+)</text>
        <dbReference type="Rhea" id="RHEA:46608"/>
        <dbReference type="Rhea" id="RHEA-COMP:11060"/>
        <dbReference type="Rhea" id="RHEA-COMP:11605"/>
        <dbReference type="ChEBI" id="CHEBI:15378"/>
        <dbReference type="ChEBI" id="CHEBI:30013"/>
        <dbReference type="ChEBI" id="CHEBI:30616"/>
        <dbReference type="ChEBI" id="CHEBI:61977"/>
        <dbReference type="ChEBI" id="CHEBI:456216"/>
        <dbReference type="EC" id="2.7.11.24"/>
    </reaction>
    <physiologicalReaction direction="left-to-right" evidence="6">
        <dbReference type="Rhea" id="RHEA:46609"/>
    </physiologicalReaction>
</comment>
<dbReference type="CDD" id="cd00180">
    <property type="entry name" value="PKc"/>
    <property type="match status" value="1"/>
</dbReference>
<dbReference type="SMART" id="SM00220">
    <property type="entry name" value="S_TKc"/>
    <property type="match status" value="1"/>
</dbReference>
<evidence type="ECO:0000256" key="6">
    <source>
        <dbReference type="ARBA" id="ARBA00047919"/>
    </source>
</evidence>
<dbReference type="HOGENOM" id="CLU_021323_0_0_1"/>
<dbReference type="InterPro" id="IPR008271">
    <property type="entry name" value="Ser/Thr_kinase_AS"/>
</dbReference>
<dbReference type="PANTHER" id="PTHR48016:SF56">
    <property type="entry name" value="MAPKK KINASE"/>
    <property type="match status" value="1"/>
</dbReference>
<accession>A0A024S463</accession>
<feature type="region of interest" description="Disordered" evidence="8">
    <location>
        <begin position="168"/>
        <end position="214"/>
    </location>
</feature>
<evidence type="ECO:0000256" key="3">
    <source>
        <dbReference type="ARBA" id="ARBA00022741"/>
    </source>
</evidence>
<feature type="domain" description="Protein kinase" evidence="9">
    <location>
        <begin position="258"/>
        <end position="521"/>
    </location>
</feature>
<gene>
    <name evidence="10" type="ORF">M419DRAFT_87708</name>
</gene>
<dbReference type="SUPFAM" id="SSF56112">
    <property type="entry name" value="Protein kinase-like (PK-like)"/>
    <property type="match status" value="1"/>
</dbReference>
<proteinExistence type="predicted"/>
<evidence type="ECO:0000256" key="7">
    <source>
        <dbReference type="ARBA" id="ARBA00048130"/>
    </source>
</evidence>
<protein>
    <recommendedName>
        <fullName evidence="1">mitogen-activated protein kinase</fullName>
        <ecNumber evidence="1">2.7.11.24</ecNumber>
    </recommendedName>
</protein>
<name>A0A024S463_HYPJR</name>
<evidence type="ECO:0000313" key="11">
    <source>
        <dbReference type="Proteomes" id="UP000024376"/>
    </source>
</evidence>
<evidence type="ECO:0000256" key="8">
    <source>
        <dbReference type="SAM" id="MobiDB-lite"/>
    </source>
</evidence>
<reference evidence="11" key="1">
    <citation type="journal article" date="2013" name="Ind. Biotechnol.">
        <title>Comparative genomics analysis of Trichoderma reesei strains.</title>
        <authorList>
            <person name="Koike H."/>
            <person name="Aerts A."/>
            <person name="LaButti K."/>
            <person name="Grigoriev I.V."/>
            <person name="Baker S.E."/>
        </authorList>
    </citation>
    <scope>NUCLEOTIDE SEQUENCE [LARGE SCALE GENOMIC DNA]</scope>
    <source>
        <strain evidence="11">ATCC 56765 / BCRC 32924 / NRRL 11460 / Rut C-30</strain>
    </source>
</reference>
<dbReference type="AlphaFoldDB" id="A0A024S463"/>
<evidence type="ECO:0000259" key="9">
    <source>
        <dbReference type="PROSITE" id="PS50011"/>
    </source>
</evidence>
<comment type="catalytic activity">
    <reaction evidence="7">
        <text>L-seryl-[protein] + ATP = O-phospho-L-seryl-[protein] + ADP + H(+)</text>
        <dbReference type="Rhea" id="RHEA:17989"/>
        <dbReference type="Rhea" id="RHEA-COMP:9863"/>
        <dbReference type="Rhea" id="RHEA-COMP:11604"/>
        <dbReference type="ChEBI" id="CHEBI:15378"/>
        <dbReference type="ChEBI" id="CHEBI:29999"/>
        <dbReference type="ChEBI" id="CHEBI:30616"/>
        <dbReference type="ChEBI" id="CHEBI:83421"/>
        <dbReference type="ChEBI" id="CHEBI:456216"/>
        <dbReference type="EC" id="2.7.11.24"/>
    </reaction>
    <physiologicalReaction direction="left-to-right" evidence="7">
        <dbReference type="Rhea" id="RHEA:17990"/>
    </physiologicalReaction>
</comment>
<sequence length="532" mass="58949">LLDNAALSLPDARLIIAYTRYSIPEDEEKDSAMICLQTIPGRGDMFGVVQTSASADFTISFPYCRRPADERSEGSEQCRLDCRILYDPMSDNCLLINKADKAIYLVDLNFQAVKTCLKEKEGRVIRPGIWTISVDSGERDRFTEDRLVEFLLLRRRFSVSIHGVIQQEAGDGSDDDGRGAKRQKLDDGKMNSRMVEVPDSSSKQKEHLSVSDSRQLLPAPREIVNADVVPLLDLADGETALVQAPEVNLTDAMGTYHLKRIQEISDKRAAGVFSCQRSGVSEILVAKVVCCPKHQTMSGLVRVIEMWMQEKTMLQGLEHRNIVSLKGVDARFLAIYLECLPSSLQKGFQSSSMRPSEAKRILCNVSSALAYLSRRGIVHHDIKPANITYSAERGAVLIDFGMAASVTDSRKMGGTPHFVPPEYVDARVGSRGPPGDVWALGVTMLCVLRKLAASVFKRDIDMGQLRHEGSRSRAAFEDLLQDIASARKQLDLEDVVEKTIFQMLDPDQEKRVSAADIELALGRSRASTEGNI</sequence>
<dbReference type="PROSITE" id="PS00018">
    <property type="entry name" value="EF_HAND_1"/>
    <property type="match status" value="1"/>
</dbReference>
<evidence type="ECO:0000256" key="2">
    <source>
        <dbReference type="ARBA" id="ARBA00022679"/>
    </source>
</evidence>
<feature type="compositionally biased region" description="Basic and acidic residues" evidence="8">
    <location>
        <begin position="175"/>
        <end position="190"/>
    </location>
</feature>
<dbReference type="GO" id="GO:0005524">
    <property type="term" value="F:ATP binding"/>
    <property type="evidence" value="ECO:0007669"/>
    <property type="project" value="UniProtKB-KW"/>
</dbReference>
<dbReference type="OrthoDB" id="1668230at2759"/>
<dbReference type="Proteomes" id="UP000024376">
    <property type="component" value="Unassembled WGS sequence"/>
</dbReference>
<dbReference type="Gene3D" id="1.10.510.10">
    <property type="entry name" value="Transferase(Phosphotransferase) domain 1"/>
    <property type="match status" value="1"/>
</dbReference>
<organism evidence="10 11">
    <name type="scientific">Hypocrea jecorina (strain ATCC 56765 / BCRC 32924 / NRRL 11460 / Rut C-30)</name>
    <name type="common">Trichoderma reesei</name>
    <dbReference type="NCBI Taxonomy" id="1344414"/>
    <lineage>
        <taxon>Eukaryota</taxon>
        <taxon>Fungi</taxon>
        <taxon>Dikarya</taxon>
        <taxon>Ascomycota</taxon>
        <taxon>Pezizomycotina</taxon>
        <taxon>Sordariomycetes</taxon>
        <taxon>Hypocreomycetidae</taxon>
        <taxon>Hypocreales</taxon>
        <taxon>Hypocreaceae</taxon>
        <taxon>Trichoderma</taxon>
    </lineage>
</organism>
<dbReference type="InterPro" id="IPR018247">
    <property type="entry name" value="EF_Hand_1_Ca_BS"/>
</dbReference>
<dbReference type="InterPro" id="IPR050538">
    <property type="entry name" value="MAP_kinase_kinase_kinase"/>
</dbReference>
<dbReference type="PROSITE" id="PS00108">
    <property type="entry name" value="PROTEIN_KINASE_ST"/>
    <property type="match status" value="1"/>
</dbReference>
<evidence type="ECO:0000256" key="5">
    <source>
        <dbReference type="ARBA" id="ARBA00022840"/>
    </source>
</evidence>